<accession>A0A0A8Z0I5</accession>
<reference evidence="1" key="2">
    <citation type="journal article" date="2015" name="Data Brief">
        <title>Shoot transcriptome of the giant reed, Arundo donax.</title>
        <authorList>
            <person name="Barrero R.A."/>
            <person name="Guerrero F.D."/>
            <person name="Moolhuijzen P."/>
            <person name="Goolsby J.A."/>
            <person name="Tidwell J."/>
            <person name="Bellgard S.E."/>
            <person name="Bellgard M.I."/>
        </authorList>
    </citation>
    <scope>NUCLEOTIDE SEQUENCE</scope>
    <source>
        <tissue evidence="1">Shoot tissue taken approximately 20 cm above the soil surface</tissue>
    </source>
</reference>
<organism evidence="1">
    <name type="scientific">Arundo donax</name>
    <name type="common">Giant reed</name>
    <name type="synonym">Donax arundinaceus</name>
    <dbReference type="NCBI Taxonomy" id="35708"/>
    <lineage>
        <taxon>Eukaryota</taxon>
        <taxon>Viridiplantae</taxon>
        <taxon>Streptophyta</taxon>
        <taxon>Embryophyta</taxon>
        <taxon>Tracheophyta</taxon>
        <taxon>Spermatophyta</taxon>
        <taxon>Magnoliopsida</taxon>
        <taxon>Liliopsida</taxon>
        <taxon>Poales</taxon>
        <taxon>Poaceae</taxon>
        <taxon>PACMAD clade</taxon>
        <taxon>Arundinoideae</taxon>
        <taxon>Arundineae</taxon>
        <taxon>Arundo</taxon>
    </lineage>
</organism>
<sequence length="65" mass="7392">MFTDKLSCLFCIIANYVHHIYLSLAHREHCFIECLDLCGLGLLSYVLSNEGKHLNTFIDSVLLSC</sequence>
<name>A0A0A8Z0I5_ARUDO</name>
<protein>
    <submittedName>
        <fullName evidence="1">Uncharacterized protein</fullName>
    </submittedName>
</protein>
<dbReference type="EMBL" id="GBRH01264981">
    <property type="protein sequence ID" value="JAD32914.1"/>
    <property type="molecule type" value="Transcribed_RNA"/>
</dbReference>
<dbReference type="AlphaFoldDB" id="A0A0A8Z0I5"/>
<reference evidence="1" key="1">
    <citation type="submission" date="2014-09" db="EMBL/GenBank/DDBJ databases">
        <authorList>
            <person name="Magalhaes I.L.F."/>
            <person name="Oliveira U."/>
            <person name="Santos F.R."/>
            <person name="Vidigal T.H.D.A."/>
            <person name="Brescovit A.D."/>
            <person name="Santos A.J."/>
        </authorList>
    </citation>
    <scope>NUCLEOTIDE SEQUENCE</scope>
    <source>
        <tissue evidence="1">Shoot tissue taken approximately 20 cm above the soil surface</tissue>
    </source>
</reference>
<evidence type="ECO:0000313" key="1">
    <source>
        <dbReference type="EMBL" id="JAD32914.1"/>
    </source>
</evidence>
<proteinExistence type="predicted"/>